<protein>
    <submittedName>
        <fullName evidence="8">Isocitrate/isopropylmalate dehydrogenase</fullName>
        <ecNumber evidence="8">1.1.1.93</ecNumber>
    </submittedName>
</protein>
<keyword evidence="4 8" id="KW-0560">Oxidoreductase</keyword>
<comment type="cofactor">
    <cofactor evidence="1">
        <name>Mn(2+)</name>
        <dbReference type="ChEBI" id="CHEBI:29035"/>
    </cofactor>
</comment>
<dbReference type="InterPro" id="IPR050501">
    <property type="entry name" value="ICDH/IPMDH"/>
</dbReference>
<evidence type="ECO:0000256" key="6">
    <source>
        <dbReference type="ARBA" id="ARBA00023211"/>
    </source>
</evidence>
<evidence type="ECO:0000256" key="3">
    <source>
        <dbReference type="ARBA" id="ARBA00022723"/>
    </source>
</evidence>
<keyword evidence="5" id="KW-0520">NAD</keyword>
<dbReference type="GO" id="GO:0009027">
    <property type="term" value="F:tartrate dehydrogenase activity"/>
    <property type="evidence" value="ECO:0007669"/>
    <property type="project" value="UniProtKB-EC"/>
</dbReference>
<keyword evidence="6" id="KW-0464">Manganese</keyword>
<dbReference type="PANTHER" id="PTHR43275:SF1">
    <property type="entry name" value="D-MALATE DEHYDROGENASE [DECARBOXYLATING]"/>
    <property type="match status" value="1"/>
</dbReference>
<comment type="caution">
    <text evidence="8">The sequence shown here is derived from an EMBL/GenBank/DDBJ whole genome shotgun (WGS) entry which is preliminary data.</text>
</comment>
<dbReference type="InterPro" id="IPR024084">
    <property type="entry name" value="IsoPropMal-DH-like_dom"/>
</dbReference>
<evidence type="ECO:0000256" key="1">
    <source>
        <dbReference type="ARBA" id="ARBA00001936"/>
    </source>
</evidence>
<evidence type="ECO:0000259" key="7">
    <source>
        <dbReference type="SMART" id="SM01329"/>
    </source>
</evidence>
<dbReference type="GO" id="GO:0046872">
    <property type="term" value="F:metal ion binding"/>
    <property type="evidence" value="ECO:0007669"/>
    <property type="project" value="UniProtKB-KW"/>
</dbReference>
<evidence type="ECO:0000256" key="4">
    <source>
        <dbReference type="ARBA" id="ARBA00023002"/>
    </source>
</evidence>
<reference evidence="8" key="1">
    <citation type="submission" date="2013-08" db="EMBL/GenBank/DDBJ databases">
        <authorList>
            <person name="Mendez C."/>
            <person name="Richter M."/>
            <person name="Ferrer M."/>
            <person name="Sanchez J."/>
        </authorList>
    </citation>
    <scope>NUCLEOTIDE SEQUENCE</scope>
</reference>
<name>T1B7J2_9ZZZZ</name>
<accession>T1B7J2</accession>
<reference evidence="8" key="2">
    <citation type="journal article" date="2014" name="ISME J.">
        <title>Microbial stratification in low pH oxic and suboxic macroscopic growths along an acid mine drainage.</title>
        <authorList>
            <person name="Mendez-Garcia C."/>
            <person name="Mesa V."/>
            <person name="Sprenger R.R."/>
            <person name="Richter M."/>
            <person name="Diez M.S."/>
            <person name="Solano J."/>
            <person name="Bargiela R."/>
            <person name="Golyshina O.V."/>
            <person name="Manteca A."/>
            <person name="Ramos J.L."/>
            <person name="Gallego J.R."/>
            <person name="Llorente I."/>
            <person name="Martins Dos Santos V.A."/>
            <person name="Jensen O.N."/>
            <person name="Pelaez A.I."/>
            <person name="Sanchez J."/>
            <person name="Ferrer M."/>
        </authorList>
    </citation>
    <scope>NUCLEOTIDE SEQUENCE</scope>
</reference>
<keyword evidence="3" id="KW-0479">Metal-binding</keyword>
<evidence type="ECO:0000313" key="8">
    <source>
        <dbReference type="EMBL" id="EQD50145.1"/>
    </source>
</evidence>
<dbReference type="Gene3D" id="3.40.718.10">
    <property type="entry name" value="Isopropylmalate Dehydrogenase"/>
    <property type="match status" value="1"/>
</dbReference>
<feature type="non-terminal residue" evidence="8">
    <location>
        <position position="1"/>
    </location>
</feature>
<comment type="cofactor">
    <cofactor evidence="2">
        <name>Mg(2+)</name>
        <dbReference type="ChEBI" id="CHEBI:18420"/>
    </cofactor>
</comment>
<proteinExistence type="predicted"/>
<evidence type="ECO:0000256" key="2">
    <source>
        <dbReference type="ARBA" id="ARBA00001946"/>
    </source>
</evidence>
<dbReference type="PANTHER" id="PTHR43275">
    <property type="entry name" value="D-MALATE DEHYDROGENASE [DECARBOXYLATING]"/>
    <property type="match status" value="1"/>
</dbReference>
<sequence length="153" mass="16722">CRFFRETFDRVAADYPGIERDYAYVDAFTQWIVRNPEHYDVVVATNMMGDIITDLASVLQGGMGLAAGGNIGDGHGMFEPVHGSAPKYAGRNQVNPYATFFAVEMMLRWLGDHHQDAALIGHASRLEKALAGTLAEGKVRTYDQGGHATTSEV</sequence>
<dbReference type="AlphaFoldDB" id="T1B7J2"/>
<dbReference type="EC" id="1.1.1.93" evidence="8"/>
<dbReference type="SMART" id="SM01329">
    <property type="entry name" value="Iso_dh"/>
    <property type="match status" value="1"/>
</dbReference>
<evidence type="ECO:0000256" key="5">
    <source>
        <dbReference type="ARBA" id="ARBA00023027"/>
    </source>
</evidence>
<dbReference type="EMBL" id="AUZY01007358">
    <property type="protein sequence ID" value="EQD50145.1"/>
    <property type="molecule type" value="Genomic_DNA"/>
</dbReference>
<dbReference type="Pfam" id="PF00180">
    <property type="entry name" value="Iso_dh"/>
    <property type="match status" value="1"/>
</dbReference>
<feature type="non-terminal residue" evidence="8">
    <location>
        <position position="153"/>
    </location>
</feature>
<gene>
    <name evidence="8" type="ORF">B1B_11338</name>
</gene>
<dbReference type="SUPFAM" id="SSF53659">
    <property type="entry name" value="Isocitrate/Isopropylmalate dehydrogenase-like"/>
    <property type="match status" value="1"/>
</dbReference>
<organism evidence="8">
    <name type="scientific">mine drainage metagenome</name>
    <dbReference type="NCBI Taxonomy" id="410659"/>
    <lineage>
        <taxon>unclassified sequences</taxon>
        <taxon>metagenomes</taxon>
        <taxon>ecological metagenomes</taxon>
    </lineage>
</organism>
<feature type="domain" description="Isopropylmalate dehydrogenase-like" evidence="7">
    <location>
        <begin position="1"/>
        <end position="153"/>
    </location>
</feature>